<organism evidence="2 3">
    <name type="scientific">Funneliformis geosporum</name>
    <dbReference type="NCBI Taxonomy" id="1117311"/>
    <lineage>
        <taxon>Eukaryota</taxon>
        <taxon>Fungi</taxon>
        <taxon>Fungi incertae sedis</taxon>
        <taxon>Mucoromycota</taxon>
        <taxon>Glomeromycotina</taxon>
        <taxon>Glomeromycetes</taxon>
        <taxon>Glomerales</taxon>
        <taxon>Glomeraceae</taxon>
        <taxon>Funneliformis</taxon>
    </lineage>
</organism>
<dbReference type="CDD" id="cd02440">
    <property type="entry name" value="AdoMet_MTases"/>
    <property type="match status" value="1"/>
</dbReference>
<feature type="domain" description="Methyltransferase" evidence="1">
    <location>
        <begin position="66"/>
        <end position="155"/>
    </location>
</feature>
<comment type="caution">
    <text evidence="2">The sequence shown here is derived from an EMBL/GenBank/DDBJ whole genome shotgun (WGS) entry which is preliminary data.</text>
</comment>
<reference evidence="2" key="1">
    <citation type="submission" date="2022-08" db="EMBL/GenBank/DDBJ databases">
        <authorList>
            <person name="Kallberg Y."/>
            <person name="Tangrot J."/>
            <person name="Rosling A."/>
        </authorList>
    </citation>
    <scope>NUCLEOTIDE SEQUENCE</scope>
    <source>
        <strain evidence="2">Wild A</strain>
    </source>
</reference>
<evidence type="ECO:0000259" key="1">
    <source>
        <dbReference type="Pfam" id="PF13649"/>
    </source>
</evidence>
<dbReference type="InterPro" id="IPR041698">
    <property type="entry name" value="Methyltransf_25"/>
</dbReference>
<name>A0A9W4SEP5_9GLOM</name>
<dbReference type="Proteomes" id="UP001153678">
    <property type="component" value="Unassembled WGS sequence"/>
</dbReference>
<dbReference type="PANTHER" id="PTHR43591">
    <property type="entry name" value="METHYLTRANSFERASE"/>
    <property type="match status" value="1"/>
</dbReference>
<dbReference type="Gene3D" id="3.40.50.150">
    <property type="entry name" value="Vaccinia Virus protein VP39"/>
    <property type="match status" value="1"/>
</dbReference>
<accession>A0A9W4SEP5</accession>
<sequence length="296" mass="34750">MESTSSSSKHLIAPDHSNKSKIYDLPSEEEFEEISHMQLRHYMLRYMWQCNFVAPVHDILTSGGKVLDIACGTGEWILEMSLSYPKSEFTGIDRLSIFPSAVKPTNANFAKENALTLPYENETFNFLRFSLTIFREKLWKNYLLPEALRVLRPGGYIEWQEFDYNMINKGPCLKIIIDGFIRYFEINKTNILICPYMEGYLKEANFIEIHSFDVKCNLWDGRYGNLAIHDFILSFKRMMPQLCQVIGIDEDEYLNLLSNLEEEMIKFKTSYKKWRIVFLSTLAVNCSCKKRERLQE</sequence>
<dbReference type="Pfam" id="PF13649">
    <property type="entry name" value="Methyltransf_25"/>
    <property type="match status" value="1"/>
</dbReference>
<protein>
    <submittedName>
        <fullName evidence="2">16365_t:CDS:1</fullName>
    </submittedName>
</protein>
<dbReference type="EMBL" id="CAMKVN010000152">
    <property type="protein sequence ID" value="CAI2164387.1"/>
    <property type="molecule type" value="Genomic_DNA"/>
</dbReference>
<dbReference type="OrthoDB" id="2013972at2759"/>
<dbReference type="GO" id="GO:0008168">
    <property type="term" value="F:methyltransferase activity"/>
    <property type="evidence" value="ECO:0007669"/>
    <property type="project" value="TreeGrafter"/>
</dbReference>
<evidence type="ECO:0000313" key="3">
    <source>
        <dbReference type="Proteomes" id="UP001153678"/>
    </source>
</evidence>
<dbReference type="AlphaFoldDB" id="A0A9W4SEP5"/>
<gene>
    <name evidence="2" type="ORF">FWILDA_LOCUS1543</name>
</gene>
<proteinExistence type="predicted"/>
<keyword evidence="3" id="KW-1185">Reference proteome</keyword>
<evidence type="ECO:0000313" key="2">
    <source>
        <dbReference type="EMBL" id="CAI2164387.1"/>
    </source>
</evidence>
<dbReference type="InterPro" id="IPR029063">
    <property type="entry name" value="SAM-dependent_MTases_sf"/>
</dbReference>
<dbReference type="PANTHER" id="PTHR43591:SF24">
    <property type="entry name" value="2-METHOXY-6-POLYPRENYL-1,4-BENZOQUINOL METHYLASE, MITOCHONDRIAL"/>
    <property type="match status" value="1"/>
</dbReference>
<dbReference type="SUPFAM" id="SSF53335">
    <property type="entry name" value="S-adenosyl-L-methionine-dependent methyltransferases"/>
    <property type="match status" value="1"/>
</dbReference>